<protein>
    <submittedName>
        <fullName evidence="3">Cupin domain-containing protein</fullName>
    </submittedName>
</protein>
<keyword evidence="1" id="KW-0479">Metal-binding</keyword>
<dbReference type="Pfam" id="PF07883">
    <property type="entry name" value="Cupin_2"/>
    <property type="match status" value="1"/>
</dbReference>
<accession>A0A1D3TW45</accession>
<evidence type="ECO:0000313" key="4">
    <source>
        <dbReference type="Proteomes" id="UP000199315"/>
    </source>
</evidence>
<gene>
    <name evidence="3" type="ORF">SAMN05421730_102035</name>
</gene>
<dbReference type="InterPro" id="IPR014710">
    <property type="entry name" value="RmlC-like_jellyroll"/>
</dbReference>
<evidence type="ECO:0000313" key="3">
    <source>
        <dbReference type="EMBL" id="SCP98422.1"/>
    </source>
</evidence>
<evidence type="ECO:0000259" key="2">
    <source>
        <dbReference type="Pfam" id="PF07883"/>
    </source>
</evidence>
<dbReference type="InterPro" id="IPR013096">
    <property type="entry name" value="Cupin_2"/>
</dbReference>
<keyword evidence="4" id="KW-1185">Reference proteome</keyword>
<dbReference type="Gene3D" id="2.60.120.10">
    <property type="entry name" value="Jelly Rolls"/>
    <property type="match status" value="1"/>
</dbReference>
<dbReference type="PANTHER" id="PTHR35848:SF6">
    <property type="entry name" value="CUPIN TYPE-2 DOMAIN-CONTAINING PROTEIN"/>
    <property type="match status" value="1"/>
</dbReference>
<reference evidence="3 4" key="1">
    <citation type="submission" date="2016-09" db="EMBL/GenBank/DDBJ databases">
        <authorList>
            <person name="Capua I."/>
            <person name="De Benedictis P."/>
            <person name="Joannis T."/>
            <person name="Lombin L.H."/>
            <person name="Cattoli G."/>
        </authorList>
    </citation>
    <scope>NUCLEOTIDE SEQUENCE [LARGE SCALE GENOMIC DNA]</scope>
    <source>
        <strain evidence="3 4">GluBS11</strain>
    </source>
</reference>
<dbReference type="OrthoDB" id="9797047at2"/>
<dbReference type="GO" id="GO:0046872">
    <property type="term" value="F:metal ion binding"/>
    <property type="evidence" value="ECO:0007669"/>
    <property type="project" value="UniProtKB-KW"/>
</dbReference>
<sequence>MYFKKSELPAYYIGNIHDGNGEILYEEIIPKNNLPEKCQICSFITLEPGQSIGYHEHVDTTELYYLISGEAETIDDSTELTLYPGDMTLTANGQGHYLRNTSKEPCKLFIAAFKA</sequence>
<dbReference type="STRING" id="1619234.SAMN05421730_102035"/>
<dbReference type="InterPro" id="IPR011051">
    <property type="entry name" value="RmlC_Cupin_sf"/>
</dbReference>
<feature type="domain" description="Cupin type-2" evidence="2">
    <location>
        <begin position="43"/>
        <end position="109"/>
    </location>
</feature>
<organism evidence="3 4">
    <name type="scientific">Anaerobium acetethylicum</name>
    <dbReference type="NCBI Taxonomy" id="1619234"/>
    <lineage>
        <taxon>Bacteria</taxon>
        <taxon>Bacillati</taxon>
        <taxon>Bacillota</taxon>
        <taxon>Clostridia</taxon>
        <taxon>Lachnospirales</taxon>
        <taxon>Lachnospiraceae</taxon>
        <taxon>Anaerobium</taxon>
    </lineage>
</organism>
<proteinExistence type="predicted"/>
<evidence type="ECO:0000256" key="1">
    <source>
        <dbReference type="ARBA" id="ARBA00022723"/>
    </source>
</evidence>
<name>A0A1D3TW45_9FIRM</name>
<dbReference type="RefSeq" id="WP_091235413.1">
    <property type="nucleotide sequence ID" value="NZ_FMKA01000020.1"/>
</dbReference>
<dbReference type="EMBL" id="FMKA01000020">
    <property type="protein sequence ID" value="SCP98422.1"/>
    <property type="molecule type" value="Genomic_DNA"/>
</dbReference>
<dbReference type="Proteomes" id="UP000199315">
    <property type="component" value="Unassembled WGS sequence"/>
</dbReference>
<dbReference type="InterPro" id="IPR051610">
    <property type="entry name" value="GPI/OXD"/>
</dbReference>
<dbReference type="SUPFAM" id="SSF51182">
    <property type="entry name" value="RmlC-like cupins"/>
    <property type="match status" value="1"/>
</dbReference>
<dbReference type="PANTHER" id="PTHR35848">
    <property type="entry name" value="OXALATE-BINDING PROTEIN"/>
    <property type="match status" value="1"/>
</dbReference>
<dbReference type="AlphaFoldDB" id="A0A1D3TW45"/>